<organism evidence="1 2">
    <name type="scientific">Polynucleobacter hirudinilacicola</name>
    <dbReference type="NCBI Taxonomy" id="1743166"/>
    <lineage>
        <taxon>Bacteria</taxon>
        <taxon>Pseudomonadati</taxon>
        <taxon>Pseudomonadota</taxon>
        <taxon>Betaproteobacteria</taxon>
        <taxon>Burkholderiales</taxon>
        <taxon>Burkholderiaceae</taxon>
        <taxon>Polynucleobacter</taxon>
    </lineage>
</organism>
<protein>
    <recommendedName>
        <fullName evidence="3">ABM domain-containing protein</fullName>
    </recommendedName>
</protein>
<dbReference type="RefSeq" id="WP_087908564.1">
    <property type="nucleotide sequence ID" value="NZ_NAIA01000001.1"/>
</dbReference>
<name>A0A210RZU9_9BURK</name>
<dbReference type="AlphaFoldDB" id="A0A210RZU9"/>
<accession>A0A210RZU9</accession>
<sequence>MAHVGHSWLKTKPGSYKKVCDRFHQFATEVMAHNADLHDVIIVGNQAQNTIEGFGIWENAAHAAALEDTQDFAKFMADVAEDLAEPVHRNDLDLLYRMNPKT</sequence>
<proteinExistence type="predicted"/>
<dbReference type="Proteomes" id="UP000196880">
    <property type="component" value="Unassembled WGS sequence"/>
</dbReference>
<comment type="caution">
    <text evidence="1">The sequence shown here is derived from an EMBL/GenBank/DDBJ whole genome shotgun (WGS) entry which is preliminary data.</text>
</comment>
<reference evidence="1 2" key="1">
    <citation type="submission" date="2017-03" db="EMBL/GenBank/DDBJ databases">
        <title>New species Polynucleobacter sp. MWH-EgelM1-30-B4.</title>
        <authorList>
            <person name="Hahn M.W."/>
        </authorList>
    </citation>
    <scope>NUCLEOTIDE SEQUENCE [LARGE SCALE GENOMIC DNA]</scope>
    <source>
        <strain evidence="1 2">MWH-EgelM1-30-B4</strain>
    </source>
</reference>
<evidence type="ECO:0000313" key="2">
    <source>
        <dbReference type="Proteomes" id="UP000196880"/>
    </source>
</evidence>
<keyword evidence="2" id="KW-1185">Reference proteome</keyword>
<evidence type="ECO:0008006" key="3">
    <source>
        <dbReference type="Google" id="ProtNLM"/>
    </source>
</evidence>
<evidence type="ECO:0000313" key="1">
    <source>
        <dbReference type="EMBL" id="OWF66536.1"/>
    </source>
</evidence>
<gene>
    <name evidence="1" type="ORF">B6A14_00700</name>
</gene>
<dbReference type="EMBL" id="NAIA01000001">
    <property type="protein sequence ID" value="OWF66536.1"/>
    <property type="molecule type" value="Genomic_DNA"/>
</dbReference>